<protein>
    <submittedName>
        <fullName evidence="1">Uncharacterized protein</fullName>
    </submittedName>
</protein>
<accession>A0ACC0H5N1</accession>
<comment type="caution">
    <text evidence="1">The sequence shown here is derived from an EMBL/GenBank/DDBJ whole genome shotgun (WGS) entry which is preliminary data.</text>
</comment>
<proteinExistence type="predicted"/>
<gene>
    <name evidence="1" type="ORF">LOK49_LG07G02154</name>
</gene>
<organism evidence="1 2">
    <name type="scientific">Camellia lanceoleosa</name>
    <dbReference type="NCBI Taxonomy" id="1840588"/>
    <lineage>
        <taxon>Eukaryota</taxon>
        <taxon>Viridiplantae</taxon>
        <taxon>Streptophyta</taxon>
        <taxon>Embryophyta</taxon>
        <taxon>Tracheophyta</taxon>
        <taxon>Spermatophyta</taxon>
        <taxon>Magnoliopsida</taxon>
        <taxon>eudicotyledons</taxon>
        <taxon>Gunneridae</taxon>
        <taxon>Pentapetalae</taxon>
        <taxon>asterids</taxon>
        <taxon>Ericales</taxon>
        <taxon>Theaceae</taxon>
        <taxon>Camellia</taxon>
    </lineage>
</organism>
<sequence>MALEKLLLNPQIPPFNLSLIVSSSSSIATISVLHRSRGYSNSNSISLAISSHLEFANRKSEIEFESDQIYLALYLRTFQA</sequence>
<evidence type="ECO:0000313" key="2">
    <source>
        <dbReference type="Proteomes" id="UP001060215"/>
    </source>
</evidence>
<reference evidence="1 2" key="1">
    <citation type="journal article" date="2022" name="Plant J.">
        <title>Chromosome-level genome of Camellia lanceoleosa provides a valuable resource for understanding genome evolution and self-incompatibility.</title>
        <authorList>
            <person name="Gong W."/>
            <person name="Xiao S."/>
            <person name="Wang L."/>
            <person name="Liao Z."/>
            <person name="Chang Y."/>
            <person name="Mo W."/>
            <person name="Hu G."/>
            <person name="Li W."/>
            <person name="Zhao G."/>
            <person name="Zhu H."/>
            <person name="Hu X."/>
            <person name="Ji K."/>
            <person name="Xiang X."/>
            <person name="Song Q."/>
            <person name="Yuan D."/>
            <person name="Jin S."/>
            <person name="Zhang L."/>
        </authorList>
    </citation>
    <scope>NUCLEOTIDE SEQUENCE [LARGE SCALE GENOMIC DNA]</scope>
    <source>
        <strain evidence="1">SQ_2022a</strain>
    </source>
</reference>
<dbReference type="Proteomes" id="UP001060215">
    <property type="component" value="Chromosome 7"/>
</dbReference>
<keyword evidence="2" id="KW-1185">Reference proteome</keyword>
<dbReference type="EMBL" id="CM045764">
    <property type="protein sequence ID" value="KAI8008808.1"/>
    <property type="molecule type" value="Genomic_DNA"/>
</dbReference>
<evidence type="ECO:0000313" key="1">
    <source>
        <dbReference type="EMBL" id="KAI8008808.1"/>
    </source>
</evidence>
<name>A0ACC0H5N1_9ERIC</name>